<sequence>MDLMHVHRQPSRLYILILNFVTLLVSLMLFAAGIRALVSGPTRFLLHSDAISWGLIILSLIVFLVSVLGGVCALSQSKRIAVTVDMMLNKAWQKAYDTNERGLQDLETHLHCCGYETLTDRAVPKTSKDACITSPAFGYRVSCKHKLQESYEEHERLTIASITVIEGLQLLALLATIAMLKMLPSDDTIEDRFSTEHSQRLLRGLRSEDESRAGYGNPSGTVDTRGGYGSALGQ</sequence>
<evidence type="ECO:0008006" key="5">
    <source>
        <dbReference type="Google" id="ProtNLM"/>
    </source>
</evidence>
<feature type="compositionally biased region" description="Basic and acidic residues" evidence="1">
    <location>
        <begin position="203"/>
        <end position="212"/>
    </location>
</feature>
<dbReference type="InterPro" id="IPR008952">
    <property type="entry name" value="Tetraspanin_EC2_sf"/>
</dbReference>
<accession>A0AAD4DFT5</accession>
<gene>
    <name evidence="3" type="ORF">BGZ95_006601</name>
</gene>
<evidence type="ECO:0000313" key="3">
    <source>
        <dbReference type="EMBL" id="KAG0277050.1"/>
    </source>
</evidence>
<dbReference type="Proteomes" id="UP001194580">
    <property type="component" value="Unassembled WGS sequence"/>
</dbReference>
<dbReference type="GO" id="GO:0016020">
    <property type="term" value="C:membrane"/>
    <property type="evidence" value="ECO:0007669"/>
    <property type="project" value="InterPro"/>
</dbReference>
<name>A0AAD4DFT5_9FUNG</name>
<reference evidence="3" key="1">
    <citation type="journal article" date="2020" name="Fungal Divers.">
        <title>Resolving the Mortierellaceae phylogeny through synthesis of multi-gene phylogenetics and phylogenomics.</title>
        <authorList>
            <person name="Vandepol N."/>
            <person name="Liber J."/>
            <person name="Desiro A."/>
            <person name="Na H."/>
            <person name="Kennedy M."/>
            <person name="Barry K."/>
            <person name="Grigoriev I.V."/>
            <person name="Miller A.N."/>
            <person name="O'Donnell K."/>
            <person name="Stajich J.E."/>
            <person name="Bonito G."/>
        </authorList>
    </citation>
    <scope>NUCLEOTIDE SEQUENCE</scope>
    <source>
        <strain evidence="3">NRRL 28262</strain>
    </source>
</reference>
<feature type="transmembrane region" description="Helical" evidence="2">
    <location>
        <begin position="12"/>
        <end position="38"/>
    </location>
</feature>
<evidence type="ECO:0000256" key="2">
    <source>
        <dbReference type="SAM" id="Phobius"/>
    </source>
</evidence>
<keyword evidence="4" id="KW-1185">Reference proteome</keyword>
<dbReference type="SUPFAM" id="SSF48652">
    <property type="entry name" value="Tetraspanin"/>
    <property type="match status" value="1"/>
</dbReference>
<keyword evidence="2" id="KW-1133">Transmembrane helix</keyword>
<dbReference type="EMBL" id="JAAAIL010000309">
    <property type="protein sequence ID" value="KAG0277050.1"/>
    <property type="molecule type" value="Genomic_DNA"/>
</dbReference>
<dbReference type="AlphaFoldDB" id="A0AAD4DFT5"/>
<keyword evidence="2" id="KW-0812">Transmembrane</keyword>
<comment type="caution">
    <text evidence="3">The sequence shown here is derived from an EMBL/GenBank/DDBJ whole genome shotgun (WGS) entry which is preliminary data.</text>
</comment>
<evidence type="ECO:0000256" key="1">
    <source>
        <dbReference type="SAM" id="MobiDB-lite"/>
    </source>
</evidence>
<keyword evidence="2" id="KW-0472">Membrane</keyword>
<feature type="transmembrane region" description="Helical" evidence="2">
    <location>
        <begin position="50"/>
        <end position="74"/>
    </location>
</feature>
<evidence type="ECO:0000313" key="4">
    <source>
        <dbReference type="Proteomes" id="UP001194580"/>
    </source>
</evidence>
<proteinExistence type="predicted"/>
<feature type="region of interest" description="Disordered" evidence="1">
    <location>
        <begin position="203"/>
        <end position="234"/>
    </location>
</feature>
<protein>
    <recommendedName>
        <fullName evidence="5">Tetraspanin</fullName>
    </recommendedName>
</protein>
<organism evidence="3 4">
    <name type="scientific">Linnemannia exigua</name>
    <dbReference type="NCBI Taxonomy" id="604196"/>
    <lineage>
        <taxon>Eukaryota</taxon>
        <taxon>Fungi</taxon>
        <taxon>Fungi incertae sedis</taxon>
        <taxon>Mucoromycota</taxon>
        <taxon>Mortierellomycotina</taxon>
        <taxon>Mortierellomycetes</taxon>
        <taxon>Mortierellales</taxon>
        <taxon>Mortierellaceae</taxon>
        <taxon>Linnemannia</taxon>
    </lineage>
</organism>